<dbReference type="RefSeq" id="XP_062708488.1">
    <property type="nucleotide sequence ID" value="XM_062852504.1"/>
</dbReference>
<evidence type="ECO:0000256" key="10">
    <source>
        <dbReference type="ARBA" id="ARBA00022737"/>
    </source>
</evidence>
<dbReference type="Gene3D" id="1.25.10.10">
    <property type="entry name" value="Leucine-rich Repeat Variant"/>
    <property type="match status" value="1"/>
</dbReference>
<evidence type="ECO:0000256" key="3">
    <source>
        <dbReference type="ARBA" id="ARBA00004906"/>
    </source>
</evidence>
<sequence>MGGKRTKNNTKPSSSGRSAEMLGSTMPTLFGFTTLDSSKMPVVPSFVQIESHGEDIDPNLDDTFQIVLKKMLKKDPITKTKALQEFTELVGKSDLEVVKSVLPFWPRLYSNLSTDVEHRVRETAQQAQAAVVTKAGKNVAPYLKQLAPAWISAQYDTYAPAASLAGQSFSSAFPSSKLREVFVFCESEILDYYTKNLTVHTAITLSNPKSHTPEECENKYQRVLIASLRGYALYLSKMPEDQLQKSADKNGLLLDNPKFWSYHKHKTPAIRSAWFEVISALLQYGTFLAEKHQQHITTNVFQFMDETDPTVVTHIWSSIVLVQAKIPNWHTYLNFDKAVFPKLSKVLRTGATGNAACVFPHMLPLVSKFTREVLGDKMTKFQTLFFDGINEGLKSVHSSRTDITAISQAYYEVFQYVVIQTVKDDQLKAEEIENFCETMLEDHLVNVIEWCITTESSSGRYIFGNIASLLDYWCQHSANVKIYQQLLAKFWNRLFEVVEQSVRNNRVEHVEQVSQSHVELVQNLKRTSHKRVKFNSGSAERQTTSSEQETVRQAEEHAHRFEDQLKTLVYKICRLYIDRISATRSQALVLQLENLVRQFQCPQLFQFMAGGGLGEEEIKLDGLFETFAGNWLADERLQSEYIVELVLILYKYLPEQERVPMLNKWIKLANKTVQQWLILRALSHPLCQDRNITEFLTQSEVSQNLIRCARAVTQGDTKENMILLHKCFLISDSGEVLIDPATCAKIVETIATPLKNDGEIELKDTCASFLAQIMPVVCGDGRQAELQRRMFTMLFDFSAENSVSDYLSEDTLWEVTTAWQDALSSEDLTLDQELIEQCAGIVNKELKIFTDTESFHLERFEKLAEICTKLMMCSTESTKRDEAERCKQIDVIFDSMLKSGSNEQSLSKDLLEKLAIYVELLNGGLMAKTGEYRSDLSTEAFTNNMRYLLIRELFCVNVVFKLSCNPKRRHTGNSESRMDHDGELDNDYDEDDAHMDDEENLIHRWSELMYEKVLSVIYSVAIGDTLLYSTNDLDSTVETLIISLQERLALMMKNVPSDTVETLKQRLFRLANDSGLLWAKSVASLLETNQYSDGESGAVLLYEDASTVAHSDDLITYINILQVLSRKMAPKCLPIRPNLFENYFDILVKLAATRSLIENHFASNYNEVGDRQIIGNTLIVLHEIISKHNAAKCLLYNCDLSQVDAGKIYLDTELANVLAAVMQNFASELDIGKWDFVRIALSSWILTVSKNHQNFRTNNISIFIAAIFRLFSAVTKFFEEEKIRSSTELLTNVIEEWDNVFAKDVNLVLLKTFINIVKDVDRTRKSDEYLLDAISPHIDSIDFGYVLKANKVDSKITLNDLITFALDNVSHWNVRVRISSAAILRKLSPGLIQRDLEQLQRRHETAEQQQKTSEEVDDSWHLLQRFKTKVDEFQPALSDFVAEFNYKISETDDVPAVEQLGRERTTACLLLWDCILEICAKSPSELRSIYASWITRNHYEQVLLPTFFKLMPNEILKNPDSGAIYGQTMFAKLEWNQIKSATLRPERYACHLYTQCLRFLPAVVRRWWNGLNHRHAAIVGKVTSNCVSSLLCQDEFQSLIEKKDKQDNMQIKVHAAARQVMAVYSIDEAKVELHITLPNNFPLGAVTVEGGKQIGGRLQSRQVVMQLSIFLTHQNGSVWDGLSLWKRNLDRKFEGVEECYVCYSVIHQDTCQLPKLSCKTCKKKFHGPCLYRWFSTSNKSTCPICRNIF</sequence>
<feature type="region of interest" description="Disordered" evidence="17">
    <location>
        <begin position="533"/>
        <end position="553"/>
    </location>
</feature>
<evidence type="ECO:0000256" key="7">
    <source>
        <dbReference type="ARBA" id="ARBA00022490"/>
    </source>
</evidence>
<keyword evidence="12 16" id="KW-0833">Ubl conjugation pathway</keyword>
<feature type="compositionally biased region" description="Polar residues" evidence="17">
    <location>
        <begin position="535"/>
        <end position="548"/>
    </location>
</feature>
<reference evidence="20" key="1">
    <citation type="journal article" date="2015" name="Proc. Natl. Acad. Sci. U.S.A.">
        <title>Genome sequence of the Asian Tiger mosquito, Aedes albopictus, reveals insights into its biology, genetics, and evolution.</title>
        <authorList>
            <person name="Chen X.G."/>
            <person name="Jiang X."/>
            <person name="Gu J."/>
            <person name="Xu M."/>
            <person name="Wu Y."/>
            <person name="Deng Y."/>
            <person name="Zhang C."/>
            <person name="Bonizzoni M."/>
            <person name="Dermauw W."/>
            <person name="Vontas J."/>
            <person name="Armbruster P."/>
            <person name="Huang X."/>
            <person name="Yang Y."/>
            <person name="Zhang H."/>
            <person name="He W."/>
            <person name="Peng H."/>
            <person name="Liu Y."/>
            <person name="Wu K."/>
            <person name="Chen J."/>
            <person name="Lirakis M."/>
            <person name="Topalis P."/>
            <person name="Van Leeuwen T."/>
            <person name="Hall A.B."/>
            <person name="Jiang X."/>
            <person name="Thorpe C."/>
            <person name="Mueller R.L."/>
            <person name="Sun C."/>
            <person name="Waterhouse R.M."/>
            <person name="Yan G."/>
            <person name="Tu Z.J."/>
            <person name="Fang X."/>
            <person name="James A.A."/>
        </authorList>
    </citation>
    <scope>NUCLEOTIDE SEQUENCE [LARGE SCALE GENOMIC DNA]</scope>
    <source>
        <strain evidence="20">Foshan</strain>
    </source>
</reference>
<dbReference type="Pfam" id="PF22958">
    <property type="entry name" value="Ltn1_1st"/>
    <property type="match status" value="1"/>
</dbReference>
<evidence type="ECO:0000313" key="20">
    <source>
        <dbReference type="Proteomes" id="UP000069940"/>
    </source>
</evidence>
<evidence type="ECO:0000256" key="6">
    <source>
        <dbReference type="ARBA" id="ARBA00017157"/>
    </source>
</evidence>
<keyword evidence="10" id="KW-0677">Repeat</keyword>
<keyword evidence="9 16" id="KW-0479">Metal-binding</keyword>
<evidence type="ECO:0000256" key="2">
    <source>
        <dbReference type="ARBA" id="ARBA00004514"/>
    </source>
</evidence>
<dbReference type="Proteomes" id="UP000069940">
    <property type="component" value="Unassembled WGS sequence"/>
</dbReference>
<dbReference type="PANTHER" id="PTHR12389">
    <property type="entry name" value="ZINC FINGER PROTEIN 294"/>
    <property type="match status" value="1"/>
</dbReference>
<accession>A0ABM1YW59</accession>
<comment type="catalytic activity">
    <reaction evidence="1 16">
        <text>S-ubiquitinyl-[E2 ubiquitin-conjugating enzyme]-L-cysteine + [acceptor protein]-L-lysine = [E2 ubiquitin-conjugating enzyme]-L-cysteine + N(6)-ubiquitinyl-[acceptor protein]-L-lysine.</text>
        <dbReference type="EC" id="2.3.2.27"/>
    </reaction>
</comment>
<dbReference type="EC" id="2.3.2.27" evidence="5 16"/>
<dbReference type="InterPro" id="IPR011989">
    <property type="entry name" value="ARM-like"/>
</dbReference>
<comment type="subcellular location">
    <subcellularLocation>
        <location evidence="2">Cytoplasm</location>
        <location evidence="2">Cytosol</location>
    </subcellularLocation>
</comment>
<evidence type="ECO:0000256" key="15">
    <source>
        <dbReference type="PROSITE-ProRule" id="PRU00175"/>
    </source>
</evidence>
<name>A0ABM1YW59_AEDAL</name>
<keyword evidence="8 16" id="KW-0808">Transferase</keyword>
<dbReference type="EnsemblMetazoa" id="AALFPA23_012651.R18205">
    <property type="protein sequence ID" value="AALFPA23_012651.P18205"/>
    <property type="gene ID" value="AALFPA23_012651"/>
</dbReference>
<comment type="similarity">
    <text evidence="4 16">Belongs to the LTN1 family.</text>
</comment>
<dbReference type="InterPro" id="IPR016024">
    <property type="entry name" value="ARM-type_fold"/>
</dbReference>
<dbReference type="Pfam" id="PF23009">
    <property type="entry name" value="UBC_like"/>
    <property type="match status" value="1"/>
</dbReference>
<evidence type="ECO:0000256" key="9">
    <source>
        <dbReference type="ARBA" id="ARBA00022723"/>
    </source>
</evidence>
<dbReference type="Pfam" id="PF22999">
    <property type="entry name" value="LTN1_E3_ligase_6th"/>
    <property type="match status" value="1"/>
</dbReference>
<evidence type="ECO:0000259" key="18">
    <source>
        <dbReference type="PROSITE" id="PS50089"/>
    </source>
</evidence>
<dbReference type="InterPro" id="IPR054476">
    <property type="entry name" value="Ltn1_N"/>
</dbReference>
<evidence type="ECO:0000256" key="8">
    <source>
        <dbReference type="ARBA" id="ARBA00022679"/>
    </source>
</evidence>
<evidence type="ECO:0000256" key="14">
    <source>
        <dbReference type="ARBA" id="ARBA00032366"/>
    </source>
</evidence>
<organism evidence="19 20">
    <name type="scientific">Aedes albopictus</name>
    <name type="common">Asian tiger mosquito</name>
    <name type="synonym">Stegomyia albopicta</name>
    <dbReference type="NCBI Taxonomy" id="7160"/>
    <lineage>
        <taxon>Eukaryota</taxon>
        <taxon>Metazoa</taxon>
        <taxon>Ecdysozoa</taxon>
        <taxon>Arthropoda</taxon>
        <taxon>Hexapoda</taxon>
        <taxon>Insecta</taxon>
        <taxon>Pterygota</taxon>
        <taxon>Neoptera</taxon>
        <taxon>Endopterygota</taxon>
        <taxon>Diptera</taxon>
        <taxon>Nematocera</taxon>
        <taxon>Culicoidea</taxon>
        <taxon>Culicidae</taxon>
        <taxon>Culicinae</taxon>
        <taxon>Aedini</taxon>
        <taxon>Aedes</taxon>
        <taxon>Stegomyia</taxon>
    </lineage>
</organism>
<dbReference type="PANTHER" id="PTHR12389:SF0">
    <property type="entry name" value="E3 UBIQUITIN-PROTEIN LIGASE LISTERIN"/>
    <property type="match status" value="1"/>
</dbReference>
<evidence type="ECO:0000256" key="16">
    <source>
        <dbReference type="RuleBase" id="RU367090"/>
    </source>
</evidence>
<proteinExistence type="inferred from homology"/>
<evidence type="ECO:0000256" key="5">
    <source>
        <dbReference type="ARBA" id="ARBA00012483"/>
    </source>
</evidence>
<reference evidence="19" key="2">
    <citation type="submission" date="2025-05" db="UniProtKB">
        <authorList>
            <consortium name="EnsemblMetazoa"/>
        </authorList>
    </citation>
    <scope>IDENTIFICATION</scope>
    <source>
        <strain evidence="19">Foshan</strain>
    </source>
</reference>
<protein>
    <recommendedName>
        <fullName evidence="6 16">E3 ubiquitin-protein ligase listerin</fullName>
        <ecNumber evidence="5 16">2.3.2.27</ecNumber>
    </recommendedName>
    <alternativeName>
        <fullName evidence="14 16">RING-type E3 ubiquitin transferase listerin</fullName>
    </alternativeName>
</protein>
<dbReference type="InterPro" id="IPR013083">
    <property type="entry name" value="Znf_RING/FYVE/PHD"/>
</dbReference>
<keyword evidence="7" id="KW-0963">Cytoplasm</keyword>
<evidence type="ECO:0000256" key="12">
    <source>
        <dbReference type="ARBA" id="ARBA00022786"/>
    </source>
</evidence>
<keyword evidence="13 16" id="KW-0862">Zinc</keyword>
<comment type="subunit">
    <text evidence="16">Component of the ribosome quality control complex (RQC).</text>
</comment>
<dbReference type="InterPro" id="IPR054477">
    <property type="entry name" value="LTN1_E3_ligase_6th"/>
</dbReference>
<evidence type="ECO:0000256" key="13">
    <source>
        <dbReference type="ARBA" id="ARBA00022833"/>
    </source>
</evidence>
<dbReference type="GeneID" id="109398005"/>
<keyword evidence="20" id="KW-1185">Reference proteome</keyword>
<dbReference type="PROSITE" id="PS50089">
    <property type="entry name" value="ZF_RING_2"/>
    <property type="match status" value="1"/>
</dbReference>
<dbReference type="SUPFAM" id="SSF48371">
    <property type="entry name" value="ARM repeat"/>
    <property type="match status" value="1"/>
</dbReference>
<dbReference type="InterPro" id="IPR039804">
    <property type="entry name" value="RING-CH-C4HC3_LTN1"/>
</dbReference>
<evidence type="ECO:0000256" key="1">
    <source>
        <dbReference type="ARBA" id="ARBA00000900"/>
    </source>
</evidence>
<dbReference type="SUPFAM" id="SSF57850">
    <property type="entry name" value="RING/U-box"/>
    <property type="match status" value="1"/>
</dbReference>
<dbReference type="InterPro" id="IPR039795">
    <property type="entry name" value="LTN1/Rkr1"/>
</dbReference>
<comment type="pathway">
    <text evidence="3 16">Protein modification; protein ubiquitination.</text>
</comment>
<dbReference type="Gene3D" id="3.30.40.10">
    <property type="entry name" value="Zinc/RING finger domain, C3HC4 (zinc finger)"/>
    <property type="match status" value="1"/>
</dbReference>
<dbReference type="InterPro" id="IPR054478">
    <property type="entry name" value="LTN1_UBC"/>
</dbReference>
<dbReference type="InterPro" id="IPR001841">
    <property type="entry name" value="Znf_RING"/>
</dbReference>
<dbReference type="CDD" id="cd16491">
    <property type="entry name" value="RING-CH-C4HC3_LTN1"/>
    <property type="match status" value="1"/>
</dbReference>
<feature type="region of interest" description="Disordered" evidence="17">
    <location>
        <begin position="1"/>
        <end position="22"/>
    </location>
</feature>
<evidence type="ECO:0000256" key="11">
    <source>
        <dbReference type="ARBA" id="ARBA00022771"/>
    </source>
</evidence>
<feature type="domain" description="RING-type" evidence="18">
    <location>
        <begin position="1699"/>
        <end position="1746"/>
    </location>
</feature>
<evidence type="ECO:0000256" key="4">
    <source>
        <dbReference type="ARBA" id="ARBA00007997"/>
    </source>
</evidence>
<comment type="function">
    <text evidence="16">E3 ubiquitin-protein ligase. Component of the ribosome quality control complex (RQC), a ribosome-associated complex that mediates ubiquitination and extraction of incompletely synthesized nascent chains for proteasomal degradation.</text>
</comment>
<evidence type="ECO:0000256" key="17">
    <source>
        <dbReference type="SAM" id="MobiDB-lite"/>
    </source>
</evidence>
<keyword evidence="11 15" id="KW-0863">Zinc-finger</keyword>
<evidence type="ECO:0000313" key="19">
    <source>
        <dbReference type="EnsemblMetazoa" id="AALFPA23_012651.P18205"/>
    </source>
</evidence>